<keyword evidence="5" id="KW-0813">Transport</keyword>
<dbReference type="AlphaFoldDB" id="A0A075GW27"/>
<keyword evidence="5" id="KW-0653">Protein transport</keyword>
<evidence type="ECO:0000256" key="1">
    <source>
        <dbReference type="ARBA" id="ARBA00004141"/>
    </source>
</evidence>
<dbReference type="GO" id="GO:0009977">
    <property type="term" value="F:proton motive force dependent protein transmembrane transporter activity"/>
    <property type="evidence" value="ECO:0007669"/>
    <property type="project" value="TreeGrafter"/>
</dbReference>
<reference evidence="6" key="1">
    <citation type="journal article" date="2014" name="Genome Biol. Evol.">
        <title>Pangenome evidence for extensive interdomain horizontal transfer affecting lineage core and shell genes in uncultured planktonic thaumarchaeota and euryarchaeota.</title>
        <authorList>
            <person name="Deschamps P."/>
            <person name="Zivanovic Y."/>
            <person name="Moreira D."/>
            <person name="Rodriguez-Valera F."/>
            <person name="Lopez-Garcia P."/>
        </authorList>
    </citation>
    <scope>NUCLEOTIDE SEQUENCE</scope>
</reference>
<evidence type="ECO:0000256" key="4">
    <source>
        <dbReference type="ARBA" id="ARBA00023136"/>
    </source>
</evidence>
<comment type="similarity">
    <text evidence="5">Belongs to the TatC family.</text>
</comment>
<dbReference type="Pfam" id="PF00902">
    <property type="entry name" value="TatC"/>
    <property type="match status" value="1"/>
</dbReference>
<gene>
    <name evidence="5 6" type="primary">tatC</name>
</gene>
<keyword evidence="2 5" id="KW-0812">Transmembrane</keyword>
<evidence type="ECO:0000313" key="6">
    <source>
        <dbReference type="EMBL" id="AIF06487.1"/>
    </source>
</evidence>
<dbReference type="GO" id="GO:0043953">
    <property type="term" value="P:protein transport by the Tat complex"/>
    <property type="evidence" value="ECO:0007669"/>
    <property type="project" value="UniProtKB-UniRule"/>
</dbReference>
<feature type="transmembrane region" description="Helical" evidence="5">
    <location>
        <begin position="164"/>
        <end position="190"/>
    </location>
</feature>
<proteinExistence type="inferred from homology"/>
<dbReference type="GO" id="GO:0065002">
    <property type="term" value="P:intracellular protein transmembrane transport"/>
    <property type="evidence" value="ECO:0007669"/>
    <property type="project" value="TreeGrafter"/>
</dbReference>
<name>A0A075GW27_9ARCH</name>
<evidence type="ECO:0000256" key="3">
    <source>
        <dbReference type="ARBA" id="ARBA00022989"/>
    </source>
</evidence>
<organism evidence="6">
    <name type="scientific">uncultured marine thaumarchaeote KM3_193_A03</name>
    <dbReference type="NCBI Taxonomy" id="1456081"/>
    <lineage>
        <taxon>Archaea</taxon>
        <taxon>Nitrososphaerota</taxon>
        <taxon>environmental samples</taxon>
    </lineage>
</organism>
<evidence type="ECO:0000256" key="5">
    <source>
        <dbReference type="HAMAP-Rule" id="MF_00902"/>
    </source>
</evidence>
<dbReference type="PANTHER" id="PTHR30371">
    <property type="entry name" value="SEC-INDEPENDENT PROTEIN TRANSLOCASE PROTEIN TATC"/>
    <property type="match status" value="1"/>
</dbReference>
<feature type="transmembrane region" description="Helical" evidence="5">
    <location>
        <begin position="86"/>
        <end position="106"/>
    </location>
</feature>
<feature type="transmembrane region" description="Helical" evidence="5">
    <location>
        <begin position="233"/>
        <end position="253"/>
    </location>
</feature>
<dbReference type="EMBL" id="KF900772">
    <property type="protein sequence ID" value="AIF06487.1"/>
    <property type="molecule type" value="Genomic_DNA"/>
</dbReference>
<dbReference type="NCBIfam" id="TIGR00945">
    <property type="entry name" value="tatC"/>
    <property type="match status" value="1"/>
</dbReference>
<keyword evidence="4 5" id="KW-0472">Membrane</keyword>
<evidence type="ECO:0000256" key="2">
    <source>
        <dbReference type="ARBA" id="ARBA00022692"/>
    </source>
</evidence>
<comment type="subunit">
    <text evidence="5">Forms a complex with TatA.</text>
</comment>
<dbReference type="PANTHER" id="PTHR30371:SF0">
    <property type="entry name" value="SEC-INDEPENDENT PROTEIN TRANSLOCASE PROTEIN TATC, CHLOROPLASTIC-RELATED"/>
    <property type="match status" value="1"/>
</dbReference>
<comment type="function">
    <text evidence="5">Part of the twin-arginine translocation (Tat) system that transports large folded proteins containing a characteristic twin-arginine motif in their signal peptide across membranes.</text>
</comment>
<feature type="transmembrane region" description="Helical" evidence="5">
    <location>
        <begin position="127"/>
        <end position="152"/>
    </location>
</feature>
<accession>A0A075GW27</accession>
<dbReference type="InterPro" id="IPR002033">
    <property type="entry name" value="TatC"/>
</dbReference>
<protein>
    <recommendedName>
        <fullName evidence="5">Sec-independent protein translocase protein TatC</fullName>
    </recommendedName>
</protein>
<dbReference type="PRINTS" id="PR01840">
    <property type="entry name" value="TATCFAMILY"/>
</dbReference>
<dbReference type="HAMAP" id="MF_00902">
    <property type="entry name" value="TatC"/>
    <property type="match status" value="1"/>
</dbReference>
<comment type="subcellular location">
    <subcellularLocation>
        <location evidence="5">Cell membrane</location>
        <topology evidence="5">Multi-pass membrane protein</topology>
    </subcellularLocation>
    <subcellularLocation>
        <location evidence="1">Membrane</location>
        <topology evidence="1">Multi-pass membrane protein</topology>
    </subcellularLocation>
</comment>
<sequence length="263" mass="29499">MSELDEIYGHLNELRTRILRVVIVVGIIAVFLMTFHLETMTYNDITFYYPSPEPLDNIAAQLTDYFRINLVPEDVQLIQTAPGQAFFAQVYIAALVGLVAGTPVIIREAVGFLKPALKENEINVGRTITAPIMGLFISGCLFAYFVVIPFMLEFLYKYGASSGLVTFLNIIDFVTFVLQFLLAFGLSFQLPVVMYAFNQAGMTDVKFWRKNIRYAIIIIVIFGAVITPDGSGVTMWFIAGPMIGLYLTGMILVERKEKQTLKT</sequence>
<feature type="transmembrane region" description="Helical" evidence="5">
    <location>
        <begin position="211"/>
        <end position="227"/>
    </location>
</feature>
<feature type="transmembrane region" description="Helical" evidence="5">
    <location>
        <begin position="18"/>
        <end position="37"/>
    </location>
</feature>
<keyword evidence="5" id="KW-1003">Cell membrane</keyword>
<keyword evidence="3 5" id="KW-1133">Transmembrane helix</keyword>
<dbReference type="GO" id="GO:0033281">
    <property type="term" value="C:TAT protein transport complex"/>
    <property type="evidence" value="ECO:0007669"/>
    <property type="project" value="UniProtKB-UniRule"/>
</dbReference>
<keyword evidence="5" id="KW-0811">Translocation</keyword>